<dbReference type="NCBIfam" id="NF042959">
    <property type="entry name" value="IteA_antiphage"/>
    <property type="match status" value="1"/>
</dbReference>
<sequence>MRYTLAEIRNRLLLERIKTVEYLSEILKILDGALKANASMASNYAGLLADKLESDGDKKQARMIRERLARAPVALANAQDAANGLSLSNLPTDGESHLHTVDVSYPVPDHELLILSSAVDSRIQEFLANINRYDDLARVGASMPSRLLTYGPPGTGKTRLARYVAANLGMPLLTVRCDTLISSLLGQTSRNLRRVFEFSQQRPCVLFLDEFDALAGARGNERDVGELQRVVIALLQNIDAVPENTIVIAATNHDQLLDPAVWRRFSFRIPLGEPDLALRTLLWKQFLAPFNSEELDLSKLAKVSAGITGANIEQVCLDTKRAAVLSNKTAIDEDQLFRRLGLNLALSDGRVLSTVESEIRWLNGWAPRYFSLRTLGRLYDLSTRQITKILKEEIVSGPQELAPEAYAECQG</sequence>
<dbReference type="InterPro" id="IPR003960">
    <property type="entry name" value="ATPase_AAA_CS"/>
</dbReference>
<keyword evidence="7" id="KW-1185">Reference proteome</keyword>
<keyword evidence="2 4" id="KW-0547">Nucleotide-binding</keyword>
<comment type="similarity">
    <text evidence="1 4">Belongs to the AAA ATPase family.</text>
</comment>
<evidence type="ECO:0000256" key="2">
    <source>
        <dbReference type="ARBA" id="ARBA00022741"/>
    </source>
</evidence>
<dbReference type="PANTHER" id="PTHR23073">
    <property type="entry name" value="26S PROTEASOME REGULATORY SUBUNIT"/>
    <property type="match status" value="1"/>
</dbReference>
<dbReference type="GO" id="GO:0005524">
    <property type="term" value="F:ATP binding"/>
    <property type="evidence" value="ECO:0007669"/>
    <property type="project" value="UniProtKB-KW"/>
</dbReference>
<dbReference type="CDD" id="cd19481">
    <property type="entry name" value="RecA-like_protease"/>
    <property type="match status" value="1"/>
</dbReference>
<evidence type="ECO:0000313" key="6">
    <source>
        <dbReference type="EMBL" id="MCD7042317.1"/>
    </source>
</evidence>
<dbReference type="InterPro" id="IPR003593">
    <property type="entry name" value="AAA+_ATPase"/>
</dbReference>
<name>A0ABS8R7A8_9PSED</name>
<evidence type="ECO:0000259" key="5">
    <source>
        <dbReference type="SMART" id="SM00382"/>
    </source>
</evidence>
<dbReference type="SMART" id="SM00382">
    <property type="entry name" value="AAA"/>
    <property type="match status" value="1"/>
</dbReference>
<protein>
    <submittedName>
        <fullName evidence="6">ATP-binding protein</fullName>
    </submittedName>
</protein>
<proteinExistence type="inferred from homology"/>
<feature type="domain" description="AAA+ ATPase" evidence="5">
    <location>
        <begin position="143"/>
        <end position="275"/>
    </location>
</feature>
<dbReference type="Pfam" id="PF00004">
    <property type="entry name" value="AAA"/>
    <property type="match status" value="1"/>
</dbReference>
<dbReference type="Gene3D" id="3.40.50.300">
    <property type="entry name" value="P-loop containing nucleotide triphosphate hydrolases"/>
    <property type="match status" value="1"/>
</dbReference>
<evidence type="ECO:0000256" key="1">
    <source>
        <dbReference type="ARBA" id="ARBA00006914"/>
    </source>
</evidence>
<comment type="caution">
    <text evidence="6">The sequence shown here is derived from an EMBL/GenBank/DDBJ whole genome shotgun (WGS) entry which is preliminary data.</text>
</comment>
<dbReference type="InterPro" id="IPR049954">
    <property type="entry name" value="IteA-like"/>
</dbReference>
<dbReference type="Gene3D" id="1.10.8.60">
    <property type="match status" value="1"/>
</dbReference>
<evidence type="ECO:0000313" key="7">
    <source>
        <dbReference type="Proteomes" id="UP001154922"/>
    </source>
</evidence>
<dbReference type="InterPro" id="IPR050221">
    <property type="entry name" value="26S_Proteasome_ATPase"/>
</dbReference>
<dbReference type="RefSeq" id="WP_231809974.1">
    <property type="nucleotide sequence ID" value="NZ_JAJOZG010000164.1"/>
</dbReference>
<organism evidence="6 7">
    <name type="scientific">Pseudomonas petroselini</name>
    <dbReference type="NCBI Taxonomy" id="2899822"/>
    <lineage>
        <taxon>Bacteria</taxon>
        <taxon>Pseudomonadati</taxon>
        <taxon>Pseudomonadota</taxon>
        <taxon>Gammaproteobacteria</taxon>
        <taxon>Pseudomonadales</taxon>
        <taxon>Pseudomonadaceae</taxon>
        <taxon>Pseudomonas</taxon>
    </lineage>
</organism>
<accession>A0ABS8R7A8</accession>
<reference evidence="6 7" key="2">
    <citation type="journal article" date="2023" name="Plant Pathol.">
        <title>Dismantling and reorganizing Pseudomonas marginalis sensu#lato.</title>
        <authorList>
            <person name="Sawada H."/>
            <person name="Fujikawa T."/>
            <person name="Satou M."/>
        </authorList>
    </citation>
    <scope>NUCLEOTIDE SEQUENCE [LARGE SCALE GENOMIC DNA]</scope>
    <source>
        <strain evidence="6 7">MAFF 311096</strain>
    </source>
</reference>
<keyword evidence="3 4" id="KW-0067">ATP-binding</keyword>
<dbReference type="Proteomes" id="UP001154922">
    <property type="component" value="Unassembled WGS sequence"/>
</dbReference>
<dbReference type="EMBL" id="JAJOZI010000209">
    <property type="protein sequence ID" value="MCD7042317.1"/>
    <property type="molecule type" value="Genomic_DNA"/>
</dbReference>
<gene>
    <name evidence="6" type="ORF">LRQ20_28950</name>
</gene>
<dbReference type="InterPro" id="IPR027417">
    <property type="entry name" value="P-loop_NTPase"/>
</dbReference>
<reference evidence="6 7" key="1">
    <citation type="journal article" date="2022" name="Int. J. Syst. Evol. Microbiol.">
        <title>Pseudomonas petroselini sp. nov., a pathogen causing bacterial rot of parsley in Japan.</title>
        <authorList>
            <person name="Sawada H."/>
            <person name="Fujikawa T."/>
            <person name="Osada S."/>
            <person name="Satou M."/>
        </authorList>
    </citation>
    <scope>NUCLEOTIDE SEQUENCE [LARGE SCALE GENOMIC DNA]</scope>
    <source>
        <strain evidence="6 7">MAFF 311096</strain>
    </source>
</reference>
<dbReference type="SUPFAM" id="SSF52540">
    <property type="entry name" value="P-loop containing nucleoside triphosphate hydrolases"/>
    <property type="match status" value="1"/>
</dbReference>
<evidence type="ECO:0000256" key="4">
    <source>
        <dbReference type="RuleBase" id="RU003651"/>
    </source>
</evidence>
<dbReference type="PROSITE" id="PS00674">
    <property type="entry name" value="AAA"/>
    <property type="match status" value="1"/>
</dbReference>
<dbReference type="InterPro" id="IPR003959">
    <property type="entry name" value="ATPase_AAA_core"/>
</dbReference>
<evidence type="ECO:0000256" key="3">
    <source>
        <dbReference type="ARBA" id="ARBA00022840"/>
    </source>
</evidence>